<sequence length="715" mass="78995">MAMDALHRLCLLVCVLIGAGCSQSPRHQRLPATTTTTAGNVQRRPPGVAGALGSPLIGHDGRLIACSEKKSLVAFERNGSIAWMVTLGHTCKEGISPVAERDEFDPLLSAAATLHFMMDKIYLVAEDNKVIKITPKKLHTADPPSEVFFSYNATPGRSEEIIGLSISGSSSSLFLTIRNRGLFAFSLHAELQWSAGPVADLVSRLGCKTNISGCYFNSPPVVDRCEGTLYVSNTEGQLYSLYIKSGQYRWIQDLGSLDKVMNIVPGNNGLLYIVLPRKSIVMGLDVLTGNISWQQTIGPLSNEKILPPVDSNVIYFHRATLFDYCKAVTGWISVGSLDGTLYSISPNGDIRRFPERTTPGSVIHASPVLDCSGFSVYVSQTIMEAKSNQTIGDSTSLSVMKSSSTLLTLLTPANGTIHWTGNYPGELSDFLSSTDLNDFALDETIVLRNWQHYAVLHEKYVSFLRTVKPNFGNDQGDRNIRLVLFFHFIVIVIAIVNCFCCIFWRKKKLQKNGLKKFLEKRHSLHTKRKILGKRISELEQKTVHDASSNEALGQLGETVNAKECIERKLCSSYSLGRDMLGLKHDSILPLNSTKYKSHSFRNSREESITVFNTFSGTSSSENGTSSCSGESESCSDCSYGDEMLGTNFQSAAQEAGPSNYADRADQVFQDECVSDIKSTNPHKEEYLMEAMHDKAPSKRMYLKRRRTFPSSKQNI</sequence>
<feature type="transmembrane region" description="Helical" evidence="2">
    <location>
        <begin position="482"/>
        <end position="504"/>
    </location>
</feature>
<evidence type="ECO:0000256" key="1">
    <source>
        <dbReference type="SAM" id="MobiDB-lite"/>
    </source>
</evidence>
<evidence type="ECO:0000259" key="4">
    <source>
        <dbReference type="Pfam" id="PF13360"/>
    </source>
</evidence>
<dbReference type="InterPro" id="IPR045301">
    <property type="entry name" value="GEX3-like"/>
</dbReference>
<name>Q5ZD98_ORYSJ</name>
<evidence type="ECO:0000256" key="2">
    <source>
        <dbReference type="SAM" id="Phobius"/>
    </source>
</evidence>
<dbReference type="InterPro" id="IPR015943">
    <property type="entry name" value="WD40/YVTN_repeat-like_dom_sf"/>
</dbReference>
<protein>
    <recommendedName>
        <fullName evidence="4">Pyrrolo-quinoline quinone repeat domain-containing protein</fullName>
    </recommendedName>
</protein>
<dbReference type="Gene3D" id="2.130.10.10">
    <property type="entry name" value="YVTN repeat-like/Quinoprotein amine dehydrogenase"/>
    <property type="match status" value="1"/>
</dbReference>
<evidence type="ECO:0000313" key="5">
    <source>
        <dbReference type="EMBL" id="BAD52671.1"/>
    </source>
</evidence>
<dbReference type="InterPro" id="IPR011047">
    <property type="entry name" value="Quinoprotein_ADH-like_sf"/>
</dbReference>
<dbReference type="SMART" id="SM00564">
    <property type="entry name" value="PQQ"/>
    <property type="match status" value="3"/>
</dbReference>
<feature type="compositionally biased region" description="Polar residues" evidence="1">
    <location>
        <begin position="25"/>
        <end position="40"/>
    </location>
</feature>
<dbReference type="PANTHER" id="PTHR37253">
    <property type="entry name" value="PROTEIN GAMETE EXPRESSED 3"/>
    <property type="match status" value="1"/>
</dbReference>
<gene>
    <name evidence="5" type="primary">P0681B11.42</name>
</gene>
<keyword evidence="2" id="KW-0812">Transmembrane</keyword>
<feature type="domain" description="Pyrrolo-quinoline quinone repeat" evidence="4">
    <location>
        <begin position="226"/>
        <end position="316"/>
    </location>
</feature>
<dbReference type="InterPro" id="IPR018391">
    <property type="entry name" value="PQQ_b-propeller_rpt"/>
</dbReference>
<keyword evidence="2" id="KW-1133">Transmembrane helix</keyword>
<feature type="signal peptide" evidence="3">
    <location>
        <begin position="1"/>
        <end position="22"/>
    </location>
</feature>
<keyword evidence="2" id="KW-0472">Membrane</keyword>
<dbReference type="SUPFAM" id="SSF50998">
    <property type="entry name" value="Quinoprotein alcohol dehydrogenase-like"/>
    <property type="match status" value="1"/>
</dbReference>
<accession>Q5ZD98</accession>
<evidence type="ECO:0000256" key="3">
    <source>
        <dbReference type="SAM" id="SignalP"/>
    </source>
</evidence>
<reference evidence="5" key="1">
    <citation type="journal article" date="2002" name="Nature">
        <title>The genome sequence and structure of rice chromosome 1.</title>
        <authorList>
            <person name="Sasaki T."/>
            <person name="Matsumoto T."/>
            <person name="Yamamoto K."/>
            <person name="Sakata K."/>
            <person name="Baba T."/>
            <person name="Katayose Y."/>
            <person name="Wu J."/>
            <person name="Niimura Y."/>
            <person name="Cheng Z."/>
            <person name="Nagamura Y."/>
            <person name="Antonio B.A."/>
            <person name="Kanamori H."/>
            <person name="Hosokawa S."/>
            <person name="Masukawa M."/>
            <person name="Arikawa K."/>
            <person name="Chiden Y."/>
            <person name="Hayashi M."/>
            <person name="Okamoto M."/>
            <person name="Ando T."/>
            <person name="Aoki H."/>
            <person name="Arita K."/>
            <person name="Hamada M."/>
            <person name="Harada C."/>
            <person name="Hijishita S."/>
            <person name="Honda M."/>
            <person name="Ichikawa Y."/>
            <person name="Idonuma A."/>
            <person name="Iijima M."/>
            <person name="Ikeda M."/>
            <person name="Ikeno M."/>
            <person name="Itoh S."/>
            <person name="Itoh T."/>
            <person name="Itoh Y."/>
            <person name="Itoh Y."/>
            <person name="Iwabuchi A."/>
            <person name="Kamiya K."/>
            <person name="Karasawa W."/>
            <person name="Katagiri S."/>
            <person name="Kikuta A."/>
            <person name="Kobayashi N."/>
            <person name="Kono I."/>
            <person name="Machita K."/>
            <person name="Maehara T."/>
            <person name="Mizuno H."/>
            <person name="Mizubayashi T."/>
            <person name="Mukai Y."/>
            <person name="Nagasaki H."/>
            <person name="Nakashima M."/>
            <person name="Nakama Y."/>
            <person name="Nakamichi Y."/>
            <person name="Nakamura M."/>
            <person name="Namiki N."/>
            <person name="Negishi M."/>
            <person name="Ohta I."/>
            <person name="Ono N."/>
            <person name="Saji S."/>
            <person name="Sakai K."/>
            <person name="Shibata M."/>
            <person name="Shimokawa T."/>
            <person name="Shomura A."/>
            <person name="Song J."/>
            <person name="Takazaki Y."/>
            <person name="Terasawa K."/>
            <person name="Tsuji K."/>
            <person name="Waki K."/>
            <person name="Yamagata H."/>
            <person name="Yamane H."/>
            <person name="Yoshiki S."/>
            <person name="Yoshihara R."/>
            <person name="Yukawa K."/>
            <person name="Zhong H."/>
            <person name="Iwama H."/>
            <person name="Endo T."/>
            <person name="Ito H."/>
            <person name="Hahn J.H."/>
            <person name="Kim H.I."/>
            <person name="Eun M.Y."/>
            <person name="Yano M."/>
            <person name="Jiang J."/>
            <person name="Gojobori T."/>
        </authorList>
    </citation>
    <scope>NUCLEOTIDE SEQUENCE [LARGE SCALE GENOMIC DNA]</scope>
</reference>
<dbReference type="AlphaFoldDB" id="Q5ZD98"/>
<organism evidence="5">
    <name type="scientific">Oryza sativa subsp. japonica</name>
    <name type="common">Rice</name>
    <dbReference type="NCBI Taxonomy" id="39947"/>
    <lineage>
        <taxon>Eukaryota</taxon>
        <taxon>Viridiplantae</taxon>
        <taxon>Streptophyta</taxon>
        <taxon>Embryophyta</taxon>
        <taxon>Tracheophyta</taxon>
        <taxon>Spermatophyta</taxon>
        <taxon>Magnoliopsida</taxon>
        <taxon>Liliopsida</taxon>
        <taxon>Poales</taxon>
        <taxon>Poaceae</taxon>
        <taxon>BOP clade</taxon>
        <taxon>Oryzoideae</taxon>
        <taxon>Oryzeae</taxon>
        <taxon>Oryzinae</taxon>
        <taxon>Oryza</taxon>
        <taxon>Oryza sativa</taxon>
    </lineage>
</organism>
<dbReference type="EMBL" id="AP003022">
    <property type="protein sequence ID" value="BAD52671.1"/>
    <property type="molecule type" value="Genomic_DNA"/>
</dbReference>
<dbReference type="Proteomes" id="UP000817658">
    <property type="component" value="Chromosome 1"/>
</dbReference>
<dbReference type="Pfam" id="PF13360">
    <property type="entry name" value="PQQ_2"/>
    <property type="match status" value="1"/>
</dbReference>
<keyword evidence="3" id="KW-0732">Signal</keyword>
<dbReference type="PANTHER" id="PTHR37253:SF1">
    <property type="entry name" value="PROTEIN GAMETE EXPRESSED 3"/>
    <property type="match status" value="1"/>
</dbReference>
<proteinExistence type="predicted"/>
<feature type="region of interest" description="Disordered" evidence="1">
    <location>
        <begin position="25"/>
        <end position="45"/>
    </location>
</feature>
<dbReference type="InterPro" id="IPR002372">
    <property type="entry name" value="PQQ_rpt_dom"/>
</dbReference>
<feature type="chain" id="PRO_5004265147" description="Pyrrolo-quinoline quinone repeat domain-containing protein" evidence="3">
    <location>
        <begin position="23"/>
        <end position="715"/>
    </location>
</feature>